<comment type="similarity">
    <text evidence="1">Belongs to the DNA polymerase type-B family.</text>
</comment>
<dbReference type="SMART" id="SM00486">
    <property type="entry name" value="POLBc"/>
    <property type="match status" value="1"/>
</dbReference>
<dbReference type="InterPro" id="IPR006133">
    <property type="entry name" value="DNA-dir_DNA_pol_B_exonuc"/>
</dbReference>
<keyword evidence="6" id="KW-0540">Nuclease</keyword>
<keyword evidence="7" id="KW-0378">Hydrolase</keyword>
<dbReference type="SUPFAM" id="SSF56672">
    <property type="entry name" value="DNA/RNA polymerases"/>
    <property type="match status" value="1"/>
</dbReference>
<dbReference type="PANTHER" id="PTHR10322:SF23">
    <property type="entry name" value="DNA POLYMERASE DELTA CATALYTIC SUBUNIT"/>
    <property type="match status" value="1"/>
</dbReference>
<evidence type="ECO:0000256" key="10">
    <source>
        <dbReference type="ARBA" id="ARBA00023125"/>
    </source>
</evidence>
<dbReference type="InterPro" id="IPR006134">
    <property type="entry name" value="DNA-dir_DNA_pol_B_multi_dom"/>
</dbReference>
<evidence type="ECO:0000256" key="4">
    <source>
        <dbReference type="ARBA" id="ARBA00022695"/>
    </source>
</evidence>
<dbReference type="GO" id="GO:0006260">
    <property type="term" value="P:DNA replication"/>
    <property type="evidence" value="ECO:0007669"/>
    <property type="project" value="UniProtKB-KW"/>
</dbReference>
<comment type="catalytic activity">
    <reaction evidence="11">
        <text>DNA(n) + a 2'-deoxyribonucleoside 5'-triphosphate = DNA(n+1) + diphosphate</text>
        <dbReference type="Rhea" id="RHEA:22508"/>
        <dbReference type="Rhea" id="RHEA-COMP:17339"/>
        <dbReference type="Rhea" id="RHEA-COMP:17340"/>
        <dbReference type="ChEBI" id="CHEBI:33019"/>
        <dbReference type="ChEBI" id="CHEBI:61560"/>
        <dbReference type="ChEBI" id="CHEBI:173112"/>
        <dbReference type="EC" id="2.7.7.7"/>
    </reaction>
</comment>
<dbReference type="InterPro" id="IPR023211">
    <property type="entry name" value="DNA_pol_palm_dom_sf"/>
</dbReference>
<evidence type="ECO:0000256" key="9">
    <source>
        <dbReference type="ARBA" id="ARBA00023109"/>
    </source>
</evidence>
<dbReference type="InterPro" id="IPR036397">
    <property type="entry name" value="RNaseH_sf"/>
</dbReference>
<keyword evidence="9" id="KW-1194">Viral DNA replication</keyword>
<dbReference type="GO" id="GO:0004518">
    <property type="term" value="F:nuclease activity"/>
    <property type="evidence" value="ECO:0007669"/>
    <property type="project" value="UniProtKB-KW"/>
</dbReference>
<feature type="coiled-coil region" evidence="12">
    <location>
        <begin position="619"/>
        <end position="646"/>
    </location>
</feature>
<evidence type="ECO:0000256" key="5">
    <source>
        <dbReference type="ARBA" id="ARBA00022705"/>
    </source>
</evidence>
<evidence type="ECO:0000256" key="6">
    <source>
        <dbReference type="ARBA" id="ARBA00022722"/>
    </source>
</evidence>
<dbReference type="InterPro" id="IPR006172">
    <property type="entry name" value="DNA-dir_DNA_pol_B"/>
</dbReference>
<sequence length="1183" mass="137251">MIEKITSERINKFLEGYDPMERIINIECSYDDKEAIIIYNDAKGVKRMKREAFYPFVWAKQSAARELYGGDRKLLLKKMAEYGIATKGLNIYNNKGETTQRLENGYRVMFYAKFSMPFKKFSQFFIEGKKPIYSNDKNSTGNSKEFLAITPVEQFMISTGKRLFKGYDDYDQLKRLEWDLETQGLEAERCAINQIGIRTNKGFEKIITITGEGEERLQNELEAIRECLKIIAVEKPDVITGHNSENFDWDFLIKRLALLGTSMQVESAKYFPKPIYKKKKQSVLKLGGEIEYYFPTVIWGFNVTDSLHAVRRAQAQDSNMKKADLKYVTKYSKLNKPNRVYVPGNDINVTWADTVNDYAFNDENGHWFKITDKTFTKTFDKVIEKKQLTFYTEKEIENASKKIAEIQGYVHDKTELLEHEEELNKLSEIAAGNKFEEITEERIRYTLLEDGTIKDNSTDEIYTKTTGRYIVERYLLDDLYETDKVELRYNQSNFLLGKLLPTTFGKVCTMGTAATWKMIMLAWSYENDLALPSYASSGAFTGGLSRLLSVGYVDRVVKLDYNSLYPSIILSWMVSTGEDISGVMLALLEYILSEREKFKELKGAAGKKAKKKKKYIETFLGTTEELKLLKEELQKYESEESANDKKQLPFKIFGNSFFGGFGAPNLFNWGDLMCAEKTTCIGRQSLRLMNKWFKDRGYKPIVMDTDGVNFQMPPKEELDKRHYIGKGLNRNTKEGQEYHGVEADVAEFNDLFMRGKMGLGIDEYAQATINFSRKNYADYLENGKTKLVGNTIKSKKMPLYIEKFMNKAIDLLLFGKGQEFLIMYYDYIDKIYNLKIPLKEIASVGKIKKDLSEYIKDCGNVTAAGSKKARQAWYELAIKHNLNVHMGDSIYYINTGKSKSHSDVKRVTHYYTIEGDEKVEITKEVDKMWTAHRKKVKNNEPDLPEYKDKVECAKAKYPNLTEEDELIFNCILLDNEVVEDENDTFCDEETEYNVQKYLEQFNKRIKPLLVCFSKDIRDKILINNPEDRNYFTVEQSKLVSGEPYKPTDQDTYEQLMTIEDKEIRFWKSAGEVPPFVEECGINWQEVLADYDARQKQLEEAEIKEEVDAYNKIIDSLTKEDVNEFMEDGELPAPLLKIVEEDVNSNNFISKKWKVVIGNIFDIIDKDFDKISEEKYNNYMDSMQ</sequence>
<reference evidence="15" key="1">
    <citation type="journal article" date="2021" name="Proc. Natl. Acad. Sci. U.S.A.">
        <title>A Catalog of Tens of Thousands of Viruses from Human Metagenomes Reveals Hidden Associations with Chronic Diseases.</title>
        <authorList>
            <person name="Tisza M.J."/>
            <person name="Buck C.B."/>
        </authorList>
    </citation>
    <scope>NUCLEOTIDE SEQUENCE</scope>
    <source>
        <strain evidence="15">CtPuP5</strain>
    </source>
</reference>
<feature type="domain" description="DNA-directed DNA polymerase family B multifunctional" evidence="13">
    <location>
        <begin position="507"/>
        <end position="696"/>
    </location>
</feature>
<dbReference type="Gene3D" id="3.90.1600.10">
    <property type="entry name" value="Palm domain of DNA polymerase"/>
    <property type="match status" value="1"/>
</dbReference>
<dbReference type="GO" id="GO:0003677">
    <property type="term" value="F:DNA binding"/>
    <property type="evidence" value="ECO:0007669"/>
    <property type="project" value="UniProtKB-KW"/>
</dbReference>
<evidence type="ECO:0000259" key="13">
    <source>
        <dbReference type="Pfam" id="PF00136"/>
    </source>
</evidence>
<keyword evidence="12" id="KW-0175">Coiled coil</keyword>
<dbReference type="GO" id="GO:0000166">
    <property type="term" value="F:nucleotide binding"/>
    <property type="evidence" value="ECO:0007669"/>
    <property type="project" value="InterPro"/>
</dbReference>
<evidence type="ECO:0000256" key="12">
    <source>
        <dbReference type="SAM" id="Coils"/>
    </source>
</evidence>
<dbReference type="EC" id="2.7.7.7" evidence="2"/>
<accession>A0A8S5L998</accession>
<dbReference type="InterPro" id="IPR043502">
    <property type="entry name" value="DNA/RNA_pol_sf"/>
</dbReference>
<dbReference type="SUPFAM" id="SSF53098">
    <property type="entry name" value="Ribonuclease H-like"/>
    <property type="match status" value="1"/>
</dbReference>
<dbReference type="InterPro" id="IPR042087">
    <property type="entry name" value="DNA_pol_B_thumb"/>
</dbReference>
<dbReference type="GO" id="GO:0016787">
    <property type="term" value="F:hydrolase activity"/>
    <property type="evidence" value="ECO:0007669"/>
    <property type="project" value="UniProtKB-KW"/>
</dbReference>
<protein>
    <recommendedName>
        <fullName evidence="2">DNA-directed DNA polymerase</fullName>
        <ecNumber evidence="2">2.7.7.7</ecNumber>
    </recommendedName>
</protein>
<dbReference type="Pfam" id="PF03104">
    <property type="entry name" value="DNA_pol_B_exo1"/>
    <property type="match status" value="1"/>
</dbReference>
<keyword evidence="4" id="KW-0548">Nucleotidyltransferase</keyword>
<evidence type="ECO:0000256" key="2">
    <source>
        <dbReference type="ARBA" id="ARBA00012417"/>
    </source>
</evidence>
<dbReference type="EMBL" id="BK014662">
    <property type="protein sequence ID" value="DAD66480.1"/>
    <property type="molecule type" value="Genomic_DNA"/>
</dbReference>
<dbReference type="Gene3D" id="3.30.420.10">
    <property type="entry name" value="Ribonuclease H-like superfamily/Ribonuclease H"/>
    <property type="match status" value="1"/>
</dbReference>
<evidence type="ECO:0000256" key="8">
    <source>
        <dbReference type="ARBA" id="ARBA00022932"/>
    </source>
</evidence>
<evidence type="ECO:0000256" key="3">
    <source>
        <dbReference type="ARBA" id="ARBA00022679"/>
    </source>
</evidence>
<dbReference type="GO" id="GO:0003887">
    <property type="term" value="F:DNA-directed DNA polymerase activity"/>
    <property type="evidence" value="ECO:0007669"/>
    <property type="project" value="UniProtKB-KW"/>
</dbReference>
<name>A0A8S5L998_9CAUD</name>
<evidence type="ECO:0000256" key="7">
    <source>
        <dbReference type="ARBA" id="ARBA00022801"/>
    </source>
</evidence>
<dbReference type="Pfam" id="PF00136">
    <property type="entry name" value="DNA_pol_B"/>
    <property type="match status" value="1"/>
</dbReference>
<evidence type="ECO:0000256" key="11">
    <source>
        <dbReference type="ARBA" id="ARBA00049244"/>
    </source>
</evidence>
<evidence type="ECO:0000256" key="1">
    <source>
        <dbReference type="ARBA" id="ARBA00005755"/>
    </source>
</evidence>
<dbReference type="InterPro" id="IPR012337">
    <property type="entry name" value="RNaseH-like_sf"/>
</dbReference>
<keyword evidence="10" id="KW-0238">DNA-binding</keyword>
<evidence type="ECO:0000259" key="14">
    <source>
        <dbReference type="Pfam" id="PF03104"/>
    </source>
</evidence>
<feature type="domain" description="DNA-directed DNA polymerase family B exonuclease" evidence="14">
    <location>
        <begin position="210"/>
        <end position="259"/>
    </location>
</feature>
<dbReference type="Gene3D" id="1.10.287.690">
    <property type="entry name" value="Helix hairpin bin"/>
    <property type="match status" value="1"/>
</dbReference>
<dbReference type="PANTHER" id="PTHR10322">
    <property type="entry name" value="DNA POLYMERASE CATALYTIC SUBUNIT"/>
    <property type="match status" value="1"/>
</dbReference>
<keyword evidence="8" id="KW-0239">DNA-directed DNA polymerase</keyword>
<organism evidence="15">
    <name type="scientific">Myoviridae sp. ctPuP5</name>
    <dbReference type="NCBI Taxonomy" id="2823543"/>
    <lineage>
        <taxon>Viruses</taxon>
        <taxon>Duplodnaviria</taxon>
        <taxon>Heunggongvirae</taxon>
        <taxon>Uroviricota</taxon>
        <taxon>Caudoviricetes</taxon>
    </lineage>
</organism>
<proteinExistence type="inferred from homology"/>
<evidence type="ECO:0000313" key="15">
    <source>
        <dbReference type="EMBL" id="DAD66480.1"/>
    </source>
</evidence>
<keyword evidence="5" id="KW-0235">DNA replication</keyword>
<dbReference type="Gene3D" id="1.10.132.60">
    <property type="entry name" value="DNA polymerase family B, C-terminal domain"/>
    <property type="match status" value="1"/>
</dbReference>
<keyword evidence="3" id="KW-0808">Transferase</keyword>
<dbReference type="InterPro" id="IPR050240">
    <property type="entry name" value="DNA_pol_type-B"/>
</dbReference>
<dbReference type="GO" id="GO:0039693">
    <property type="term" value="P:viral DNA genome replication"/>
    <property type="evidence" value="ECO:0007669"/>
    <property type="project" value="UniProtKB-KW"/>
</dbReference>